<keyword evidence="12" id="KW-0812">Transmembrane</keyword>
<dbReference type="Gene3D" id="1.25.40.10">
    <property type="entry name" value="Tetratricopeptide repeat domain"/>
    <property type="match status" value="1"/>
</dbReference>
<keyword evidence="15" id="KW-1185">Reference proteome</keyword>
<organism evidence="14 15">
    <name type="scientific">Apolygus lucorum</name>
    <name type="common">Small green plant bug</name>
    <name type="synonym">Lygocoris lucorum</name>
    <dbReference type="NCBI Taxonomy" id="248454"/>
    <lineage>
        <taxon>Eukaryota</taxon>
        <taxon>Metazoa</taxon>
        <taxon>Ecdysozoa</taxon>
        <taxon>Arthropoda</taxon>
        <taxon>Hexapoda</taxon>
        <taxon>Insecta</taxon>
        <taxon>Pterygota</taxon>
        <taxon>Neoptera</taxon>
        <taxon>Paraneoptera</taxon>
        <taxon>Hemiptera</taxon>
        <taxon>Heteroptera</taxon>
        <taxon>Panheteroptera</taxon>
        <taxon>Cimicomorpha</taxon>
        <taxon>Miridae</taxon>
        <taxon>Mirini</taxon>
        <taxon>Apolygus</taxon>
    </lineage>
</organism>
<dbReference type="InterPro" id="IPR005135">
    <property type="entry name" value="Endo/exonuclease/phosphatase"/>
</dbReference>
<feature type="compositionally biased region" description="Low complexity" evidence="11">
    <location>
        <begin position="17"/>
        <end position="28"/>
    </location>
</feature>
<dbReference type="EMBL" id="WIXP02000005">
    <property type="protein sequence ID" value="KAF6210176.1"/>
    <property type="molecule type" value="Genomic_DNA"/>
</dbReference>
<keyword evidence="5 9" id="KW-0802">TPR repeat</keyword>
<dbReference type="SUPFAM" id="SSF48452">
    <property type="entry name" value="TPR-like"/>
    <property type="match status" value="1"/>
</dbReference>
<dbReference type="PANTHER" id="PTHR16056">
    <property type="entry name" value="REGULATOR OF MICROTUBULE DYNAMICS PROTEIN"/>
    <property type="match status" value="1"/>
</dbReference>
<dbReference type="GO" id="GO:0097431">
    <property type="term" value="C:mitotic spindle pole"/>
    <property type="evidence" value="ECO:0007669"/>
    <property type="project" value="TreeGrafter"/>
</dbReference>
<keyword evidence="12" id="KW-1133">Transmembrane helix</keyword>
<feature type="region of interest" description="Disordered" evidence="11">
    <location>
        <begin position="860"/>
        <end position="908"/>
    </location>
</feature>
<evidence type="ECO:0000256" key="6">
    <source>
        <dbReference type="ARBA" id="ARBA00023212"/>
    </source>
</evidence>
<dbReference type="InterPro" id="IPR011993">
    <property type="entry name" value="PH-like_dom_sf"/>
</dbReference>
<dbReference type="Pfam" id="PF21033">
    <property type="entry name" value="RMD1-3"/>
    <property type="match status" value="1"/>
</dbReference>
<keyword evidence="3" id="KW-0963">Cytoplasm</keyword>
<dbReference type="GO" id="GO:0005739">
    <property type="term" value="C:mitochondrion"/>
    <property type="evidence" value="ECO:0007669"/>
    <property type="project" value="TreeGrafter"/>
</dbReference>
<protein>
    <recommendedName>
        <fullName evidence="7">Regulator of microtubule dynamics protein 1</fullName>
    </recommendedName>
    <alternativeName>
        <fullName evidence="8">Protein FAM82B</fullName>
    </alternativeName>
</protein>
<dbReference type="Pfam" id="PF03372">
    <property type="entry name" value="Exo_endo_phos"/>
    <property type="match status" value="1"/>
</dbReference>
<dbReference type="Gene3D" id="3.60.10.10">
    <property type="entry name" value="Endonuclease/exonuclease/phosphatase"/>
    <property type="match status" value="1"/>
</dbReference>
<gene>
    <name evidence="14" type="ORF">GE061_013278</name>
</gene>
<dbReference type="InterPro" id="IPR019734">
    <property type="entry name" value="TPR_rpt"/>
</dbReference>
<comment type="subcellular location">
    <subcellularLocation>
        <location evidence="1">Cytoplasm</location>
        <location evidence="1">Cytoskeleton</location>
    </subcellularLocation>
</comment>
<keyword evidence="6" id="KW-0206">Cytoskeleton</keyword>
<evidence type="ECO:0000256" key="4">
    <source>
        <dbReference type="ARBA" id="ARBA00022737"/>
    </source>
</evidence>
<feature type="compositionally biased region" description="Basic residues" evidence="11">
    <location>
        <begin position="887"/>
        <end position="902"/>
    </location>
</feature>
<evidence type="ECO:0000256" key="5">
    <source>
        <dbReference type="ARBA" id="ARBA00022803"/>
    </source>
</evidence>
<evidence type="ECO:0000256" key="10">
    <source>
        <dbReference type="SAM" id="Coils"/>
    </source>
</evidence>
<accession>A0A8S9XQ59</accession>
<keyword evidence="10" id="KW-0175">Coiled coil</keyword>
<keyword evidence="12" id="KW-0472">Membrane</keyword>
<evidence type="ECO:0000256" key="11">
    <source>
        <dbReference type="SAM" id="MobiDB-lite"/>
    </source>
</evidence>
<dbReference type="InterPro" id="IPR011990">
    <property type="entry name" value="TPR-like_helical_dom_sf"/>
</dbReference>
<feature type="region of interest" description="Disordered" evidence="11">
    <location>
        <begin position="169"/>
        <end position="191"/>
    </location>
</feature>
<comment type="caution">
    <text evidence="14">The sequence shown here is derived from an EMBL/GenBank/DDBJ whole genome shotgun (WGS) entry which is preliminary data.</text>
</comment>
<feature type="transmembrane region" description="Helical" evidence="12">
    <location>
        <begin position="263"/>
        <end position="283"/>
    </location>
</feature>
<evidence type="ECO:0000313" key="15">
    <source>
        <dbReference type="Proteomes" id="UP000466442"/>
    </source>
</evidence>
<dbReference type="AlphaFoldDB" id="A0A8S9XQ59"/>
<dbReference type="PROSITE" id="PS50005">
    <property type="entry name" value="TPR"/>
    <property type="match status" value="1"/>
</dbReference>
<sequence length="1195" mass="136271">MPDWTGQRTGSPEDGESSAASSAGSDNSTELTENERLQVDSCFRALNTQVFVCASMANLYSSKGAEKRWILQHTGVPVVLLDTGEARSRTIRGIRIVLAERGSSFSLWSDKIDNLSAYKESSVSFHTMCLSTDHTTFIGLSFDCEQAAKEMWEHIERLTSCPENISLSVPGSRKTARKSAPRTPLPTKSHISQPCCFQHITSVGQTDKNRKHDFVVPMGNTGRRRRSEQPNQRAFPLHVSFPARDRDNSSIYKMNSSFLKTPTLLTVAVGAGVMIGAAGVFLYEHLIKEKRRLILQQDVMRLGMSVTELRRELEELREAQLARRRSRRAAREEFNSTASASESEVDMMSMVDDDDEFFDFSDAEDYPGLRNKEDELDRALSERSVNIAVISETKIKLKGTKDLANYLLIYSGVSAERRAQSGVAIMVDRKWRNKLQSYTYINERIVSARFKIDRGYLTVVGVYAPEEGRRDDTNEFYEELQKQVSRINPNDYMTICGDLNARIGSIPLEGIVGPYGEDTINVNGEELRHFASHNSLKIANSFYRKKDIHKYTWSARGSRSIIDYILINRKLTACIQDVKVNRGSDIYSDHFLVIGKIALMARWKNLKARRDPHPCQEVYKLYLLQDPSIRLLYQQRLNKYLEDARTEEDLNDEWKIIERCVNRAAIEALGKKKKWRRRRGLRIWNDEIEEAIKEKIKAWLLDLQHRSVESKQFYHRKRNLAKSLSRRAHQDSWDVFISNIETDVHGRQDMAYKVLKQINRTEKDTACLHIIDDQSWIEHYKTLWTEEAQDEQNMSSISSGSFDSSFGSYHGDGIDMTELDNALGQLKNRKAAGPDGLGTELWKYGGIFLKKKWKKPKVETSAKSLTGVADGTPTKKPDPETSGGAPKKPKARCSKKDVKSRRMTTMSTVTGGSIRATKTVSMGTIRGVGRMRTLSTVVSRDWHEMKREGPDNKLYKHIDDRLSNPDLAVKLEVYDELKKLNNNDPDVLWRLAKVCHGIAVIKGITDGLEVKKTYIDEAVTHATNCLDRAPRSAEAHKWYAITVGSRGEFQPTKNKIKDGFVFKEHIEEALKISPNDPTLLHLIGRFRYEVATLSWVERKVASAVFGEVPFSTFPEALDALLRVEELNKEPWMENRLMVAKCYINMGDFKEALAWLDKASTIEPRSLEEVQLSNEITELLDKYERHRNKDKSKPKK</sequence>
<comment type="subunit">
    <text evidence="2">Interacts with microtubules.</text>
</comment>
<dbReference type="CDD" id="cd09076">
    <property type="entry name" value="L1-EN"/>
    <property type="match status" value="1"/>
</dbReference>
<dbReference type="GO" id="GO:0003824">
    <property type="term" value="F:catalytic activity"/>
    <property type="evidence" value="ECO:0007669"/>
    <property type="project" value="InterPro"/>
</dbReference>
<feature type="domain" description="Endonuclease/exonuclease/phosphatase" evidence="13">
    <location>
        <begin position="372"/>
        <end position="590"/>
    </location>
</feature>
<dbReference type="OrthoDB" id="10021476at2759"/>
<dbReference type="InterPro" id="IPR036691">
    <property type="entry name" value="Endo/exonu/phosph_ase_sf"/>
</dbReference>
<evidence type="ECO:0000256" key="3">
    <source>
        <dbReference type="ARBA" id="ARBA00022490"/>
    </source>
</evidence>
<proteinExistence type="predicted"/>
<name>A0A8S9XQ59_APOLU</name>
<evidence type="ECO:0000256" key="1">
    <source>
        <dbReference type="ARBA" id="ARBA00004245"/>
    </source>
</evidence>
<dbReference type="PANTHER" id="PTHR16056:SF16">
    <property type="entry name" value="REGULATOR OF MICROTUBULE DYNAMICS PROTEIN 1"/>
    <property type="match status" value="1"/>
</dbReference>
<dbReference type="Gene3D" id="2.30.29.30">
    <property type="entry name" value="Pleckstrin-homology domain (PH domain)/Phosphotyrosine-binding domain (PTB)"/>
    <property type="match status" value="1"/>
</dbReference>
<feature type="region of interest" description="Disordered" evidence="11">
    <location>
        <begin position="212"/>
        <end position="231"/>
    </location>
</feature>
<dbReference type="FunFam" id="2.30.29.30:FF:000362">
    <property type="entry name" value="Uncharacterized protein, isoform B"/>
    <property type="match status" value="1"/>
</dbReference>
<feature type="region of interest" description="Disordered" evidence="11">
    <location>
        <begin position="1"/>
        <end position="32"/>
    </location>
</feature>
<feature type="repeat" description="TPR" evidence="9">
    <location>
        <begin position="1132"/>
        <end position="1165"/>
    </location>
</feature>
<dbReference type="InterPro" id="IPR049039">
    <property type="entry name" value="RMD1-3_a_helical_rpt"/>
</dbReference>
<keyword evidence="4" id="KW-0677">Repeat</keyword>
<dbReference type="Proteomes" id="UP000466442">
    <property type="component" value="Linkage Group LG5"/>
</dbReference>
<dbReference type="SUPFAM" id="SSF56219">
    <property type="entry name" value="DNase I-like"/>
    <property type="match status" value="1"/>
</dbReference>
<evidence type="ECO:0000256" key="9">
    <source>
        <dbReference type="PROSITE-ProRule" id="PRU00339"/>
    </source>
</evidence>
<feature type="coiled-coil region" evidence="10">
    <location>
        <begin position="299"/>
        <end position="329"/>
    </location>
</feature>
<evidence type="ECO:0000259" key="13">
    <source>
        <dbReference type="Pfam" id="PF03372"/>
    </source>
</evidence>
<evidence type="ECO:0000313" key="14">
    <source>
        <dbReference type="EMBL" id="KAF6210176.1"/>
    </source>
</evidence>
<reference evidence="14" key="1">
    <citation type="journal article" date="2021" name="Mol. Ecol. Resour.">
        <title>Apolygus lucorum genome provides insights into omnivorousness and mesophyll feeding.</title>
        <authorList>
            <person name="Liu Y."/>
            <person name="Liu H."/>
            <person name="Wang H."/>
            <person name="Huang T."/>
            <person name="Liu B."/>
            <person name="Yang B."/>
            <person name="Yin L."/>
            <person name="Li B."/>
            <person name="Zhang Y."/>
            <person name="Zhang S."/>
            <person name="Jiang F."/>
            <person name="Zhang X."/>
            <person name="Ren Y."/>
            <person name="Wang B."/>
            <person name="Wang S."/>
            <person name="Lu Y."/>
            <person name="Wu K."/>
            <person name="Fan W."/>
            <person name="Wang G."/>
        </authorList>
    </citation>
    <scope>NUCLEOTIDE SEQUENCE</scope>
    <source>
        <strain evidence="14">12Hb</strain>
    </source>
</reference>
<dbReference type="GO" id="GO:0008017">
    <property type="term" value="F:microtubule binding"/>
    <property type="evidence" value="ECO:0007669"/>
    <property type="project" value="TreeGrafter"/>
</dbReference>
<evidence type="ECO:0000256" key="2">
    <source>
        <dbReference type="ARBA" id="ARBA00011375"/>
    </source>
</evidence>
<evidence type="ECO:0000256" key="7">
    <source>
        <dbReference type="ARBA" id="ARBA00039966"/>
    </source>
</evidence>
<dbReference type="GO" id="GO:0005876">
    <property type="term" value="C:spindle microtubule"/>
    <property type="evidence" value="ECO:0007669"/>
    <property type="project" value="TreeGrafter"/>
</dbReference>
<evidence type="ECO:0000256" key="8">
    <source>
        <dbReference type="ARBA" id="ARBA00041958"/>
    </source>
</evidence>
<evidence type="ECO:0000256" key="12">
    <source>
        <dbReference type="SAM" id="Phobius"/>
    </source>
</evidence>